<dbReference type="Proteomes" id="UP000092247">
    <property type="component" value="Unassembled WGS sequence"/>
</dbReference>
<organism evidence="2 3">
    <name type="scientific">Morganella psychrotolerans</name>
    <dbReference type="NCBI Taxonomy" id="368603"/>
    <lineage>
        <taxon>Bacteria</taxon>
        <taxon>Pseudomonadati</taxon>
        <taxon>Pseudomonadota</taxon>
        <taxon>Gammaproteobacteria</taxon>
        <taxon>Enterobacterales</taxon>
        <taxon>Morganellaceae</taxon>
        <taxon>Morganella</taxon>
    </lineage>
</organism>
<feature type="transmembrane region" description="Helical" evidence="1">
    <location>
        <begin position="46"/>
        <end position="65"/>
    </location>
</feature>
<reference evidence="2 3" key="1">
    <citation type="submission" date="2016-06" db="EMBL/GenBank/DDBJ databases">
        <authorList>
            <person name="Kjaerup R.B."/>
            <person name="Dalgaard T.S."/>
            <person name="Juul-Madsen H.R."/>
        </authorList>
    </citation>
    <scope>NUCLEOTIDE SEQUENCE [LARGE SCALE GENOMIC DNA]</scope>
    <source>
        <strain evidence="2 3">GCSL-Mp3</strain>
    </source>
</reference>
<dbReference type="EMBL" id="LZEX01000015">
    <property type="protein sequence ID" value="OBU06824.1"/>
    <property type="molecule type" value="Genomic_DNA"/>
</dbReference>
<protein>
    <recommendedName>
        <fullName evidence="4">NfeD-like C-terminal domain-containing protein</fullName>
    </recommendedName>
</protein>
<name>A0A1B8HCL2_9GAMM</name>
<keyword evidence="1" id="KW-1133">Transmembrane helix</keyword>
<accession>A0A1B8HCL2</accession>
<sequence length="145" mass="15608">MVWIWVGIGAVCGLIELFTITFFGLWMALAALIPAVAVLMVPELSFTAQIGIWCISTLCCALAWVKWSRLKPERYVEEPLVGQVGILASAIQAGGQSVILLTKPVQGNQQWPCQSEVALPKEARICIVGVTEGVVQVTAVNADNL</sequence>
<proteinExistence type="predicted"/>
<dbReference type="AlphaFoldDB" id="A0A1B8HCL2"/>
<evidence type="ECO:0000313" key="2">
    <source>
        <dbReference type="EMBL" id="OBU06824.1"/>
    </source>
</evidence>
<evidence type="ECO:0008006" key="4">
    <source>
        <dbReference type="Google" id="ProtNLM"/>
    </source>
</evidence>
<feature type="transmembrane region" description="Helical" evidence="1">
    <location>
        <begin position="7"/>
        <end position="40"/>
    </location>
</feature>
<dbReference type="GeneID" id="79719036"/>
<keyword evidence="1" id="KW-0472">Membrane</keyword>
<evidence type="ECO:0000256" key="1">
    <source>
        <dbReference type="SAM" id="Phobius"/>
    </source>
</evidence>
<gene>
    <name evidence="2" type="ORF">AYY17_19750</name>
</gene>
<comment type="caution">
    <text evidence="2">The sequence shown here is derived from an EMBL/GenBank/DDBJ whole genome shotgun (WGS) entry which is preliminary data.</text>
</comment>
<evidence type="ECO:0000313" key="3">
    <source>
        <dbReference type="Proteomes" id="UP000092247"/>
    </source>
</evidence>
<dbReference type="RefSeq" id="WP_011039629.1">
    <property type="nucleotide sequence ID" value="NZ_LZEX01000015.1"/>
</dbReference>
<keyword evidence="1" id="KW-0812">Transmembrane</keyword>